<evidence type="ECO:0000313" key="3">
    <source>
        <dbReference type="Proteomes" id="UP000664169"/>
    </source>
</evidence>
<feature type="compositionally biased region" description="Basic and acidic residues" evidence="1">
    <location>
        <begin position="490"/>
        <end position="506"/>
    </location>
</feature>
<dbReference type="AlphaFoldDB" id="A0A8H3FDY2"/>
<feature type="region of interest" description="Disordered" evidence="1">
    <location>
        <begin position="490"/>
        <end position="547"/>
    </location>
</feature>
<dbReference type="Proteomes" id="UP000664169">
    <property type="component" value="Unassembled WGS sequence"/>
</dbReference>
<organism evidence="2 3">
    <name type="scientific">Gomphillus americanus</name>
    <dbReference type="NCBI Taxonomy" id="1940652"/>
    <lineage>
        <taxon>Eukaryota</taxon>
        <taxon>Fungi</taxon>
        <taxon>Dikarya</taxon>
        <taxon>Ascomycota</taxon>
        <taxon>Pezizomycotina</taxon>
        <taxon>Lecanoromycetes</taxon>
        <taxon>OSLEUM clade</taxon>
        <taxon>Ostropomycetidae</taxon>
        <taxon>Ostropales</taxon>
        <taxon>Graphidaceae</taxon>
        <taxon>Gomphilloideae</taxon>
        <taxon>Gomphillus</taxon>
    </lineage>
</organism>
<reference evidence="2" key="1">
    <citation type="submission" date="2021-03" db="EMBL/GenBank/DDBJ databases">
        <authorList>
            <person name="Tagirdzhanova G."/>
        </authorList>
    </citation>
    <scope>NUCLEOTIDE SEQUENCE</scope>
</reference>
<protein>
    <submittedName>
        <fullName evidence="2">Uncharacterized protein</fullName>
    </submittedName>
</protein>
<keyword evidence="3" id="KW-1185">Reference proteome</keyword>
<gene>
    <name evidence="2" type="ORF">GOMPHAMPRED_002423</name>
</gene>
<feature type="compositionally biased region" description="Polar residues" evidence="1">
    <location>
        <begin position="256"/>
        <end position="270"/>
    </location>
</feature>
<dbReference type="EMBL" id="CAJPDQ010000017">
    <property type="protein sequence ID" value="CAF9921855.1"/>
    <property type="molecule type" value="Genomic_DNA"/>
</dbReference>
<sequence>MPSGLMVLLYKSPQLFQTLKTSAWNHTDNIHEVGGDPIAGDGPLISSVHGSVPVYSAPTAGGRSSNVAIDSLPSVIGSPELKIMEVRKLKRAPLVRRLPKPKAKQPQPQVQRQGGLGYQYAPMQAAPSSFEMSLIDPALRNIGSPSDLEGASEERSQIDSMPREIPVSTHRESVSRQDMSLVDSTYRNNDVYTELKPGLHQAMAFYGLGPGGILPGNLELWPQSMEARAPANANMRKRVAEETYDDNPNKRHKNDQSSQADIKPQTANTMSESSFEQQLVAWGKVDYIKLCTALENGMDLFTYARETRLDPCEVKAAFRKLVSTSSSIILGTTKDEQLKALKARAISEVGNELSAKIEMTIAHQLKAEGWVQLNTAKDLFAKYTKELKEQPNARVPPASAFIAKAASTAAATSLAAMTAARTTAAGITPGTPGLGLGPGLDSGHGLAGATAAALEKGGGGGGGSKAPKIKSLDEAKRDLFAATSMFEKATRAETRKAKLAEKEAKGKSQSQSPGAAGAAGAAAAQKKLGRPPKKGDGYGKGAAADLV</sequence>
<feature type="compositionally biased region" description="Low complexity" evidence="1">
    <location>
        <begin position="514"/>
        <end position="524"/>
    </location>
</feature>
<proteinExistence type="predicted"/>
<evidence type="ECO:0000313" key="2">
    <source>
        <dbReference type="EMBL" id="CAF9921855.1"/>
    </source>
</evidence>
<evidence type="ECO:0000256" key="1">
    <source>
        <dbReference type="SAM" id="MobiDB-lite"/>
    </source>
</evidence>
<accession>A0A8H3FDY2</accession>
<feature type="region of interest" description="Disordered" evidence="1">
    <location>
        <begin position="241"/>
        <end position="270"/>
    </location>
</feature>
<name>A0A8H3FDY2_9LECA</name>
<comment type="caution">
    <text evidence="2">The sequence shown here is derived from an EMBL/GenBank/DDBJ whole genome shotgun (WGS) entry which is preliminary data.</text>
</comment>